<sequence>MNRHKAREKAFQTLFQLDMNEDEISLAMESLKEEERQDVFLSTLIEGVITYKETIDSKIAENLEKWSIDRIAAVERTVLRLAVYELLYMDDIPLNVSINEAIELAHTFGDEQSGKFINGVLSKVIS</sequence>
<dbReference type="PANTHER" id="PTHR11078:SF3">
    <property type="entry name" value="ANTITERMINATION NUSB DOMAIN-CONTAINING PROTEIN"/>
    <property type="match status" value="1"/>
</dbReference>
<dbReference type="InterPro" id="IPR006027">
    <property type="entry name" value="NusB_RsmB_TIM44"/>
</dbReference>
<dbReference type="Gene3D" id="1.10.940.10">
    <property type="entry name" value="NusB-like"/>
    <property type="match status" value="1"/>
</dbReference>
<keyword evidence="3 6" id="KW-0694">RNA-binding</keyword>
<organism evidence="8 9">
    <name type="scientific">Oceanobacillus locisalsi</name>
    <dbReference type="NCBI Taxonomy" id="546107"/>
    <lineage>
        <taxon>Bacteria</taxon>
        <taxon>Bacillati</taxon>
        <taxon>Bacillota</taxon>
        <taxon>Bacilli</taxon>
        <taxon>Bacillales</taxon>
        <taxon>Bacillaceae</taxon>
        <taxon>Oceanobacillus</taxon>
    </lineage>
</organism>
<dbReference type="PANTHER" id="PTHR11078">
    <property type="entry name" value="N UTILIZATION SUBSTANCE PROTEIN B-RELATED"/>
    <property type="match status" value="1"/>
</dbReference>
<name>A0ABW3NEY8_9BACI</name>
<comment type="similarity">
    <text evidence="1 6">Belongs to the NusB family.</text>
</comment>
<feature type="domain" description="NusB/RsmB/TIM44" evidence="7">
    <location>
        <begin position="4"/>
        <end position="125"/>
    </location>
</feature>
<dbReference type="EMBL" id="JBHTKK010000009">
    <property type="protein sequence ID" value="MFD1066211.1"/>
    <property type="molecule type" value="Genomic_DNA"/>
</dbReference>
<accession>A0ABW3NEY8</accession>
<comment type="function">
    <text evidence="6">Involved in transcription antitermination. Required for transcription of ribosomal RNA (rRNA) genes. Binds specifically to the boxA antiterminator sequence of the ribosomal RNA (rrn) operons.</text>
</comment>
<evidence type="ECO:0000256" key="5">
    <source>
        <dbReference type="ARBA" id="ARBA00023163"/>
    </source>
</evidence>
<evidence type="ECO:0000313" key="9">
    <source>
        <dbReference type="Proteomes" id="UP001597041"/>
    </source>
</evidence>
<evidence type="ECO:0000256" key="2">
    <source>
        <dbReference type="ARBA" id="ARBA00022814"/>
    </source>
</evidence>
<dbReference type="InterPro" id="IPR035926">
    <property type="entry name" value="NusB-like_sf"/>
</dbReference>
<dbReference type="NCBIfam" id="TIGR01951">
    <property type="entry name" value="nusB"/>
    <property type="match status" value="1"/>
</dbReference>
<evidence type="ECO:0000256" key="4">
    <source>
        <dbReference type="ARBA" id="ARBA00023015"/>
    </source>
</evidence>
<evidence type="ECO:0000259" key="7">
    <source>
        <dbReference type="Pfam" id="PF01029"/>
    </source>
</evidence>
<dbReference type="SUPFAM" id="SSF48013">
    <property type="entry name" value="NusB-like"/>
    <property type="match status" value="1"/>
</dbReference>
<keyword evidence="5 6" id="KW-0804">Transcription</keyword>
<dbReference type="Proteomes" id="UP001597041">
    <property type="component" value="Unassembled WGS sequence"/>
</dbReference>
<evidence type="ECO:0000256" key="1">
    <source>
        <dbReference type="ARBA" id="ARBA00005952"/>
    </source>
</evidence>
<dbReference type="InterPro" id="IPR011605">
    <property type="entry name" value="NusB_fam"/>
</dbReference>
<evidence type="ECO:0000256" key="6">
    <source>
        <dbReference type="HAMAP-Rule" id="MF_00073"/>
    </source>
</evidence>
<evidence type="ECO:0000313" key="8">
    <source>
        <dbReference type="EMBL" id="MFD1066211.1"/>
    </source>
</evidence>
<comment type="caution">
    <text evidence="8">The sequence shown here is derived from an EMBL/GenBank/DDBJ whole genome shotgun (WGS) entry which is preliminary data.</text>
</comment>
<proteinExistence type="inferred from homology"/>
<dbReference type="Pfam" id="PF01029">
    <property type="entry name" value="NusB"/>
    <property type="match status" value="1"/>
</dbReference>
<keyword evidence="4 6" id="KW-0805">Transcription regulation</keyword>
<evidence type="ECO:0000256" key="3">
    <source>
        <dbReference type="ARBA" id="ARBA00022884"/>
    </source>
</evidence>
<protein>
    <recommendedName>
        <fullName evidence="6">Transcription antitermination protein NusB</fullName>
    </recommendedName>
    <alternativeName>
        <fullName evidence="6">Antitermination factor NusB</fullName>
    </alternativeName>
</protein>
<dbReference type="HAMAP" id="MF_00073">
    <property type="entry name" value="NusB"/>
    <property type="match status" value="1"/>
</dbReference>
<keyword evidence="2 6" id="KW-0889">Transcription antitermination</keyword>
<reference evidence="9" key="1">
    <citation type="journal article" date="2019" name="Int. J. Syst. Evol. Microbiol.">
        <title>The Global Catalogue of Microorganisms (GCM) 10K type strain sequencing project: providing services to taxonomists for standard genome sequencing and annotation.</title>
        <authorList>
            <consortium name="The Broad Institute Genomics Platform"/>
            <consortium name="The Broad Institute Genome Sequencing Center for Infectious Disease"/>
            <person name="Wu L."/>
            <person name="Ma J."/>
        </authorList>
    </citation>
    <scope>NUCLEOTIDE SEQUENCE [LARGE SCALE GENOMIC DNA]</scope>
    <source>
        <strain evidence="9">CCUG 56608</strain>
    </source>
</reference>
<dbReference type="RefSeq" id="WP_379591793.1">
    <property type="nucleotide sequence ID" value="NZ_JBHTKK010000009.1"/>
</dbReference>
<keyword evidence="9" id="KW-1185">Reference proteome</keyword>
<gene>
    <name evidence="6 8" type="primary">nusB</name>
    <name evidence="8" type="ORF">ACFQ19_09250</name>
</gene>